<dbReference type="GO" id="GO:0003676">
    <property type="term" value="F:nucleic acid binding"/>
    <property type="evidence" value="ECO:0007669"/>
    <property type="project" value="InterPro"/>
</dbReference>
<dbReference type="AlphaFoldDB" id="A0AA48H279"/>
<keyword evidence="5" id="KW-0175">Coiled coil</keyword>
<protein>
    <submittedName>
        <fullName evidence="7">Alanyl-tRNA editing protein</fullName>
    </submittedName>
</protein>
<dbReference type="Gene3D" id="3.10.310.40">
    <property type="match status" value="1"/>
</dbReference>
<dbReference type="InterPro" id="IPR012947">
    <property type="entry name" value="tRNA_SAD"/>
</dbReference>
<dbReference type="GO" id="GO:0046872">
    <property type="term" value="F:metal ion binding"/>
    <property type="evidence" value="ECO:0007669"/>
    <property type="project" value="UniProtKB-KW"/>
</dbReference>
<evidence type="ECO:0000256" key="4">
    <source>
        <dbReference type="ARBA" id="ARBA00022833"/>
    </source>
</evidence>
<dbReference type="Proteomes" id="UP001228113">
    <property type="component" value="Chromosome"/>
</dbReference>
<sequence length="391" mass="41637">MSQLSAYERDPYLRALDARVLDAGDDGQPFVVLDDTVLYPEGGGQPADRGTVGGVAVLDVQKRDGAIRHRLAAPLRPGPARVELDWARRWDHMQQHTGQHLLTALADTRFGWATTAFHLGPEVCDIELDVPGLAPAQLEALEEAVAAEIRAARPVRARRVAPEAVAGLGVRSRGLPEGFTGEVRLVEIEGLDLNTCGGTHVACTAELEALKLLGTEALRGGTRLFFVVGGRLRRRLEAHERRNAGLRALLGAPDAGLGEAVETKLEQLRQAERKAKALEEELADRVVESLAAREGRLVEHHFEGRDGGFLQKTARRLMELAPAKGVFLTATAGGQHAFVLAAGPGAGLDIAALGRDLAPLLEGRGGGAAGFFQGKAGSLARRAEAVALLNR</sequence>
<dbReference type="GO" id="GO:0006419">
    <property type="term" value="P:alanyl-tRNA aminoacylation"/>
    <property type="evidence" value="ECO:0007669"/>
    <property type="project" value="InterPro"/>
</dbReference>
<dbReference type="InterPro" id="IPR018165">
    <property type="entry name" value="Ala-tRNA-synth_IIc_core"/>
</dbReference>
<dbReference type="Gene3D" id="2.40.30.130">
    <property type="match status" value="1"/>
</dbReference>
<feature type="coiled-coil region" evidence="5">
    <location>
        <begin position="261"/>
        <end position="288"/>
    </location>
</feature>
<evidence type="ECO:0000256" key="5">
    <source>
        <dbReference type="SAM" id="Coils"/>
    </source>
</evidence>
<dbReference type="Pfam" id="PF07973">
    <property type="entry name" value="tRNA_SAD"/>
    <property type="match status" value="1"/>
</dbReference>
<evidence type="ECO:0000256" key="3">
    <source>
        <dbReference type="ARBA" id="ARBA00022723"/>
    </source>
</evidence>
<name>A0AA48H279_9BACT</name>
<keyword evidence="3" id="KW-0479">Metal-binding</keyword>
<evidence type="ECO:0000256" key="1">
    <source>
        <dbReference type="ARBA" id="ARBA00001947"/>
    </source>
</evidence>
<evidence type="ECO:0000259" key="6">
    <source>
        <dbReference type="PROSITE" id="PS50860"/>
    </source>
</evidence>
<dbReference type="InterPro" id="IPR051335">
    <property type="entry name" value="Alanyl-tRNA_Editing_Enzymes"/>
</dbReference>
<evidence type="ECO:0000313" key="7">
    <source>
        <dbReference type="EMBL" id="BDU76126.1"/>
    </source>
</evidence>
<dbReference type="KEGG" id="msea:METESE_10840"/>
<gene>
    <name evidence="7" type="primary">alaS_1</name>
    <name evidence="7" type="ORF">METESE_10840</name>
</gene>
<dbReference type="GO" id="GO:0005524">
    <property type="term" value="F:ATP binding"/>
    <property type="evidence" value="ECO:0007669"/>
    <property type="project" value="InterPro"/>
</dbReference>
<evidence type="ECO:0000256" key="2">
    <source>
        <dbReference type="ARBA" id="ARBA00004496"/>
    </source>
</evidence>
<dbReference type="SUPFAM" id="SSF55186">
    <property type="entry name" value="ThrRS/AlaRS common domain"/>
    <property type="match status" value="1"/>
</dbReference>
<dbReference type="SUPFAM" id="SSF50447">
    <property type="entry name" value="Translation proteins"/>
    <property type="match status" value="1"/>
</dbReference>
<proteinExistence type="predicted"/>
<dbReference type="GO" id="GO:0005737">
    <property type="term" value="C:cytoplasm"/>
    <property type="evidence" value="ECO:0007669"/>
    <property type="project" value="UniProtKB-SubCell"/>
</dbReference>
<dbReference type="PANTHER" id="PTHR43462:SF1">
    <property type="entry name" value="ALANYL-TRNA EDITING PROTEIN AARSD1"/>
    <property type="match status" value="1"/>
</dbReference>
<dbReference type="GO" id="GO:0004813">
    <property type="term" value="F:alanine-tRNA ligase activity"/>
    <property type="evidence" value="ECO:0007669"/>
    <property type="project" value="InterPro"/>
</dbReference>
<comment type="cofactor">
    <cofactor evidence="1">
        <name>Zn(2+)</name>
        <dbReference type="ChEBI" id="CHEBI:29105"/>
    </cofactor>
</comment>
<dbReference type="RefSeq" id="WP_279342190.1">
    <property type="nucleotide sequence ID" value="NZ_AP027081.1"/>
</dbReference>
<evidence type="ECO:0000313" key="8">
    <source>
        <dbReference type="Proteomes" id="UP001228113"/>
    </source>
</evidence>
<dbReference type="GO" id="GO:0002196">
    <property type="term" value="F:Ser-tRNA(Ala) deacylase activity"/>
    <property type="evidence" value="ECO:0007669"/>
    <property type="project" value="TreeGrafter"/>
</dbReference>
<feature type="domain" description="Alanyl-transfer RNA synthetases family profile" evidence="6">
    <location>
        <begin position="1"/>
        <end position="230"/>
    </location>
</feature>
<dbReference type="Gene3D" id="3.30.980.10">
    <property type="entry name" value="Threonyl-trna Synthetase, Chain A, domain 2"/>
    <property type="match status" value="1"/>
</dbReference>
<dbReference type="EMBL" id="AP027081">
    <property type="protein sequence ID" value="BDU76126.1"/>
    <property type="molecule type" value="Genomic_DNA"/>
</dbReference>
<reference evidence="7" key="1">
    <citation type="journal article" date="2023" name="Int. J. Syst. Evol. Microbiol.">
        <title>Mesoterricola silvestris gen. nov., sp. nov., Mesoterricola sediminis sp. nov., Geothrix oryzae sp. nov., Geothrix edaphica sp. nov., Geothrix rubra sp. nov., and Geothrix limicola sp. nov., six novel members of Acidobacteriota isolated from soils.</title>
        <authorList>
            <person name="Itoh H."/>
            <person name="Sugisawa Y."/>
            <person name="Mise K."/>
            <person name="Xu Z."/>
            <person name="Kuniyasu M."/>
            <person name="Ushijima N."/>
            <person name="Kawano K."/>
            <person name="Kobayashi E."/>
            <person name="Shiratori Y."/>
            <person name="Masuda Y."/>
            <person name="Senoo K."/>
        </authorList>
    </citation>
    <scope>NUCLEOTIDE SEQUENCE</scope>
    <source>
        <strain evidence="7">W786</strain>
    </source>
</reference>
<dbReference type="InterPro" id="IPR018163">
    <property type="entry name" value="Thr/Ala-tRNA-synth_IIc_edit"/>
</dbReference>
<organism evidence="7 8">
    <name type="scientific">Mesoterricola sediminis</name>
    <dbReference type="NCBI Taxonomy" id="2927980"/>
    <lineage>
        <taxon>Bacteria</taxon>
        <taxon>Pseudomonadati</taxon>
        <taxon>Acidobacteriota</taxon>
        <taxon>Holophagae</taxon>
        <taxon>Holophagales</taxon>
        <taxon>Holophagaceae</taxon>
        <taxon>Mesoterricola</taxon>
    </lineage>
</organism>
<dbReference type="PANTHER" id="PTHR43462">
    <property type="entry name" value="ALANYL-TRNA EDITING PROTEIN"/>
    <property type="match status" value="1"/>
</dbReference>
<keyword evidence="8" id="KW-1185">Reference proteome</keyword>
<dbReference type="SMART" id="SM00863">
    <property type="entry name" value="tRNA_SAD"/>
    <property type="match status" value="1"/>
</dbReference>
<dbReference type="InterPro" id="IPR009000">
    <property type="entry name" value="Transl_B-barrel_sf"/>
</dbReference>
<dbReference type="PROSITE" id="PS50860">
    <property type="entry name" value="AA_TRNA_LIGASE_II_ALA"/>
    <property type="match status" value="1"/>
</dbReference>
<comment type="subcellular location">
    <subcellularLocation>
        <location evidence="2">Cytoplasm</location>
    </subcellularLocation>
</comment>
<accession>A0AA48H279</accession>
<keyword evidence="4" id="KW-0862">Zinc</keyword>